<dbReference type="AlphaFoldDB" id="A0A2S9XXQ9"/>
<dbReference type="OrthoDB" id="9764363at2"/>
<dbReference type="SUPFAM" id="SSF52096">
    <property type="entry name" value="ClpP/crotonase"/>
    <property type="match status" value="2"/>
</dbReference>
<dbReference type="InterPro" id="IPR002142">
    <property type="entry name" value="Peptidase_S49"/>
</dbReference>
<evidence type="ECO:0000256" key="4">
    <source>
        <dbReference type="ARBA" id="ARBA00022825"/>
    </source>
</evidence>
<dbReference type="EC" id="3.4.21.-" evidence="7"/>
<dbReference type="CDD" id="cd07018">
    <property type="entry name" value="S49_SppA_67K_type"/>
    <property type="match status" value="1"/>
</dbReference>
<evidence type="ECO:0000313" key="8">
    <source>
        <dbReference type="Proteomes" id="UP000237968"/>
    </source>
</evidence>
<dbReference type="CDD" id="cd07023">
    <property type="entry name" value="S49_Sppa_N_C"/>
    <property type="match status" value="1"/>
</dbReference>
<dbReference type="Pfam" id="PF01343">
    <property type="entry name" value="Peptidase_S49"/>
    <property type="match status" value="2"/>
</dbReference>
<feature type="domain" description="Peptidase S49" evidence="6">
    <location>
        <begin position="649"/>
        <end position="797"/>
    </location>
</feature>
<evidence type="ECO:0000259" key="6">
    <source>
        <dbReference type="Pfam" id="PF01343"/>
    </source>
</evidence>
<dbReference type="Gene3D" id="6.20.330.10">
    <property type="match status" value="1"/>
</dbReference>
<dbReference type="NCBIfam" id="TIGR00706">
    <property type="entry name" value="SppA_dom"/>
    <property type="match status" value="1"/>
</dbReference>
<keyword evidence="5" id="KW-0732">Signal</keyword>
<evidence type="ECO:0000256" key="3">
    <source>
        <dbReference type="ARBA" id="ARBA00022801"/>
    </source>
</evidence>
<keyword evidence="8" id="KW-1185">Reference proteome</keyword>
<dbReference type="GO" id="GO:0008236">
    <property type="term" value="F:serine-type peptidase activity"/>
    <property type="evidence" value="ECO:0007669"/>
    <property type="project" value="UniProtKB-KW"/>
</dbReference>
<evidence type="ECO:0000256" key="2">
    <source>
        <dbReference type="ARBA" id="ARBA00022670"/>
    </source>
</evidence>
<gene>
    <name evidence="7" type="primary">sppA_3</name>
    <name evidence="7" type="ORF">ENSA5_31620</name>
</gene>
<accession>A0A2S9XXQ9</accession>
<dbReference type="EMBL" id="PVNK01000149">
    <property type="protein sequence ID" value="PRP97655.1"/>
    <property type="molecule type" value="Genomic_DNA"/>
</dbReference>
<keyword evidence="4" id="KW-0720">Serine protease</keyword>
<dbReference type="InterPro" id="IPR004635">
    <property type="entry name" value="Pept_S49_SppA"/>
</dbReference>
<feature type="chain" id="PRO_5015609621" evidence="5">
    <location>
        <begin position="31"/>
        <end position="894"/>
    </location>
</feature>
<comment type="similarity">
    <text evidence="1">Belongs to the peptidase S49 family.</text>
</comment>
<feature type="domain" description="Peptidase S49" evidence="6">
    <location>
        <begin position="403"/>
        <end position="551"/>
    </location>
</feature>
<dbReference type="PANTHER" id="PTHR33209">
    <property type="entry name" value="PROTEASE 4"/>
    <property type="match status" value="1"/>
</dbReference>
<feature type="signal peptide" evidence="5">
    <location>
        <begin position="1"/>
        <end position="30"/>
    </location>
</feature>
<evidence type="ECO:0000256" key="1">
    <source>
        <dbReference type="ARBA" id="ARBA00008683"/>
    </source>
</evidence>
<sequence length="894" mass="96177">MPRRFARSVALGLALSCLVALLCGPRSALAGNGGEARSILREPDRPYGVVAGEADASAVVQNPANLAYLYGFNAVIDFAFNTKSSGRRGSGLGVFAAVPLPWQILSLGLGVQGLWREQVTSGGNVDTADAALGKFTIAAALPLMRWAPGLAIGVQYSRLFSGVNQLAPGLNQVDLALSWRANRYLSLALVARNLNAPRTGTLGRAAPVFDPELALRPLGDERLEFAFGMRTRFGGDVDQILASPDPQIRGYALQPRGRVLVGGRGVRLYAEAERVAYFDDDETKVQSFDAVRFSAGVQFDTPHFGIAAGANAGLGTRGADGLHGASARVRFSRARYAEVLPVRPRRVTRISLAGKRDDRQLAELVWTIDELARRRGGVILVELRGTGFGAAQLEEIREALLRFQDAGGRVVAYLEGGALSHYFLAASADRIIAHPHAALSITGLTTRTLYWGELLTRIGVKAEFVRIAEYKGTPEVWSRAGPTAPVAEQNRALMTDLWNHMVRVIGRSRARDPAVVSAWIDAAPWQPDDARRRGLVDDLAWPDELDAKLEQWLGRRVRIEPPPAGPDRPGTWRDPAHVAILHISGTLVTGESLNLPLLRLELAGSDTLAKQIARLREDRDVKAVVVRIDSRGGSVRAAQEIARELDRTRARKPVVISMGRAAASGGYYIATAGQYIFANATTVTGSIGIFLPKLDLSGLLDKVGVNAELLSIGDRATMRSYWKPYTDDERAAAMAGIQASYDLFIERVAAARAMTPEAADALARGRIWSGVRALEVGLVDSYGGMHEAVDRAARMAELPVRPGAEPSVRHYPPRPTLVQQLRRVFGLDLSLPLGSAVGLGGGPGIHPMTDPMTGRALSFADPLLRTLSLLPASMWHGDAPEALAVGPCHVEIDG</sequence>
<reference evidence="7 8" key="1">
    <citation type="submission" date="2018-03" db="EMBL/GenBank/DDBJ databases">
        <title>Draft Genome Sequences of the Obligatory Marine Myxobacteria Enhygromyxa salina SWB005.</title>
        <authorList>
            <person name="Poehlein A."/>
            <person name="Moghaddam J.A."/>
            <person name="Harms H."/>
            <person name="Alanjari M."/>
            <person name="Koenig G.M."/>
            <person name="Daniel R."/>
            <person name="Schaeberle T.F."/>
        </authorList>
    </citation>
    <scope>NUCLEOTIDE SEQUENCE [LARGE SCALE GENOMIC DNA]</scope>
    <source>
        <strain evidence="7 8">SWB005</strain>
    </source>
</reference>
<proteinExistence type="inferred from homology"/>
<comment type="caution">
    <text evidence="7">The sequence shown here is derived from an EMBL/GenBank/DDBJ whole genome shotgun (WGS) entry which is preliminary data.</text>
</comment>
<keyword evidence="2 7" id="KW-0645">Protease</keyword>
<dbReference type="InterPro" id="IPR047217">
    <property type="entry name" value="S49_SppA_67K_type_N"/>
</dbReference>
<dbReference type="Proteomes" id="UP000237968">
    <property type="component" value="Unassembled WGS sequence"/>
</dbReference>
<dbReference type="GO" id="GO:0006508">
    <property type="term" value="P:proteolysis"/>
    <property type="evidence" value="ECO:0007669"/>
    <property type="project" value="UniProtKB-KW"/>
</dbReference>
<dbReference type="Gene3D" id="3.90.226.10">
    <property type="entry name" value="2-enoyl-CoA Hydratase, Chain A, domain 1"/>
    <property type="match status" value="2"/>
</dbReference>
<protein>
    <submittedName>
        <fullName evidence="7">Protease 4</fullName>
        <ecNumber evidence="7">3.4.21.-</ecNumber>
    </submittedName>
</protein>
<evidence type="ECO:0000313" key="7">
    <source>
        <dbReference type="EMBL" id="PRP97655.1"/>
    </source>
</evidence>
<keyword evidence="3 7" id="KW-0378">Hydrolase</keyword>
<name>A0A2S9XXQ9_9BACT</name>
<dbReference type="InterPro" id="IPR029045">
    <property type="entry name" value="ClpP/crotonase-like_dom_sf"/>
</dbReference>
<organism evidence="7 8">
    <name type="scientific">Enhygromyxa salina</name>
    <dbReference type="NCBI Taxonomy" id="215803"/>
    <lineage>
        <taxon>Bacteria</taxon>
        <taxon>Pseudomonadati</taxon>
        <taxon>Myxococcota</taxon>
        <taxon>Polyangia</taxon>
        <taxon>Nannocystales</taxon>
        <taxon>Nannocystaceae</taxon>
        <taxon>Enhygromyxa</taxon>
    </lineage>
</organism>
<evidence type="ECO:0000256" key="5">
    <source>
        <dbReference type="SAM" id="SignalP"/>
    </source>
</evidence>
<dbReference type="PANTHER" id="PTHR33209:SF1">
    <property type="entry name" value="PEPTIDASE S49 DOMAIN-CONTAINING PROTEIN"/>
    <property type="match status" value="1"/>
</dbReference>
<dbReference type="InterPro" id="IPR047272">
    <property type="entry name" value="S49_SppA_C"/>
</dbReference>